<dbReference type="GO" id="GO:0004222">
    <property type="term" value="F:metalloendopeptidase activity"/>
    <property type="evidence" value="ECO:0007669"/>
    <property type="project" value="InterPro"/>
</dbReference>
<comment type="subcellular location">
    <subcellularLocation>
        <location evidence="8">Periplasm</location>
    </subcellularLocation>
</comment>
<evidence type="ECO:0000256" key="1">
    <source>
        <dbReference type="ARBA" id="ARBA00022670"/>
    </source>
</evidence>
<keyword evidence="5 8" id="KW-0378">Hydrolase</keyword>
<feature type="active site" evidence="8">
    <location>
        <position position="128"/>
    </location>
</feature>
<dbReference type="Gene3D" id="1.25.40.10">
    <property type="entry name" value="Tetratricopeptide repeat domain"/>
    <property type="match status" value="1"/>
</dbReference>
<comment type="caution">
    <text evidence="9">The sequence shown here is derived from an EMBL/GenBank/DDBJ whole genome shotgun (WGS) entry which is preliminary data.</text>
</comment>
<feature type="chain" id="PRO_5015204586" description="Putative beta-barrel assembly-enhancing protease" evidence="8">
    <location>
        <begin position="22"/>
        <end position="478"/>
    </location>
</feature>
<accession>A0A0B5KCZ2</accession>
<dbReference type="PANTHER" id="PTHR22726:SF1">
    <property type="entry name" value="METALLOENDOPEPTIDASE OMA1, MITOCHONDRIAL"/>
    <property type="match status" value="1"/>
</dbReference>
<sequence precursor="true">MNLLRPTLLTLACLLALPGHADDLPSLGDASSAIVSPQQEHQLGRAWLSLLRGQVNQLNDPQLKDYVETSVYRLAETSQLQDRRLEFILIDSRELNAFAAPGGIVGVNGGLFLNAQTEGEYASVLAHELAHLSQRHFARGVEAQQRMQLPMMAALLAGIVLAAGGGGDAGIGVIAGTQAAAIQEQRRFSRQNEQEADRIGIQNLEKAGYDPRNMPTMFERLARQYRYDAKPPEFLLTHPVTESRIADTRNRAEQAPKGGVEDSMRYQLIRARVALTYEGTPGLAAKRFRAQLDEDPKLDAARYGLALAQIKGGQLNEARELLKPLLAKAPNDITYNLAQIDLDITNNRLADAQQRAERMQGLYPGNYPLKQVRADLLVKLNKPAEAEKVLNELVKSRPDDPDVWYDMAEVRGLSGNTIGLHRARAEYFTLVGDFDQAIQQLDYAKRRSGGNFPLAAQIDQRQREIMEQKRMVQEMMGR</sequence>
<feature type="signal peptide" evidence="8">
    <location>
        <begin position="1"/>
        <end position="21"/>
    </location>
</feature>
<evidence type="ECO:0000313" key="9">
    <source>
        <dbReference type="EMBL" id="PBJ93230.1"/>
    </source>
</evidence>
<feature type="binding site" evidence="8">
    <location>
        <position position="127"/>
    </location>
    <ligand>
        <name>Zn(2+)</name>
        <dbReference type="ChEBI" id="CHEBI:29105"/>
        <note>catalytic</note>
    </ligand>
</feature>
<keyword evidence="3 8" id="KW-0732">Signal</keyword>
<feature type="binding site" evidence="8">
    <location>
        <position position="131"/>
    </location>
    <ligand>
        <name>Zn(2+)</name>
        <dbReference type="ChEBI" id="CHEBI:29105"/>
        <note>catalytic</note>
    </ligand>
</feature>
<evidence type="ECO:0000313" key="10">
    <source>
        <dbReference type="Proteomes" id="UP000218102"/>
    </source>
</evidence>
<dbReference type="SUPFAM" id="SSF48452">
    <property type="entry name" value="TPR-like"/>
    <property type="match status" value="1"/>
</dbReference>
<dbReference type="Pfam" id="PF14559">
    <property type="entry name" value="TPR_19"/>
    <property type="match status" value="2"/>
</dbReference>
<evidence type="ECO:0000256" key="7">
    <source>
        <dbReference type="ARBA" id="ARBA00023049"/>
    </source>
</evidence>
<dbReference type="InterPro" id="IPR011990">
    <property type="entry name" value="TPR-like_helical_dom_sf"/>
</dbReference>
<evidence type="ECO:0000256" key="4">
    <source>
        <dbReference type="ARBA" id="ARBA00022764"/>
    </source>
</evidence>
<dbReference type="GeneID" id="97169547"/>
<protein>
    <recommendedName>
        <fullName evidence="8">Putative beta-barrel assembly-enhancing protease</fullName>
        <ecNumber evidence="8">3.4.-.-</ecNumber>
    </recommendedName>
</protein>
<dbReference type="RefSeq" id="WP_013973796.1">
    <property type="nucleotide sequence ID" value="NZ_CP010359.1"/>
</dbReference>
<proteinExistence type="inferred from homology"/>
<comment type="similarity">
    <text evidence="8">Belongs to the peptidase M48 family. BepA subfamily.</text>
</comment>
<dbReference type="InterPro" id="IPR030873">
    <property type="entry name" value="Protease_BepA"/>
</dbReference>
<dbReference type="PANTHER" id="PTHR22726">
    <property type="entry name" value="METALLOENDOPEPTIDASE OMA1"/>
    <property type="match status" value="1"/>
</dbReference>
<keyword evidence="2 8" id="KW-0479">Metal-binding</keyword>
<dbReference type="Gene3D" id="3.30.2010.10">
    <property type="entry name" value="Metalloproteases ('zincins'), catalytic domain"/>
    <property type="match status" value="1"/>
</dbReference>
<dbReference type="AlphaFoldDB" id="A0A0B5KCZ2"/>
<keyword evidence="1 8" id="KW-0645">Protease</keyword>
<keyword evidence="4 8" id="KW-0574">Periplasm</keyword>
<evidence type="ECO:0000256" key="2">
    <source>
        <dbReference type="ARBA" id="ARBA00022723"/>
    </source>
</evidence>
<organism evidence="9 10">
    <name type="scientific">Pseudomonas plecoglossicida</name>
    <dbReference type="NCBI Taxonomy" id="70775"/>
    <lineage>
        <taxon>Bacteria</taxon>
        <taxon>Pseudomonadati</taxon>
        <taxon>Pseudomonadota</taxon>
        <taxon>Gammaproteobacteria</taxon>
        <taxon>Pseudomonadales</taxon>
        <taxon>Pseudomonadaceae</taxon>
        <taxon>Pseudomonas</taxon>
    </lineage>
</organism>
<dbReference type="KEGG" id="ppj:RK21_00494"/>
<dbReference type="GO" id="GO:0042597">
    <property type="term" value="C:periplasmic space"/>
    <property type="evidence" value="ECO:0007669"/>
    <property type="project" value="UniProtKB-SubCell"/>
</dbReference>
<dbReference type="Pfam" id="PF01435">
    <property type="entry name" value="Peptidase_M48"/>
    <property type="match status" value="1"/>
</dbReference>
<comment type="function">
    <text evidence="8">Functions as both a chaperone and a metalloprotease. Maintains the integrity of the outer membrane by promoting either the assembly or the elimination of outer membrane proteins, depending on their folding state.</text>
</comment>
<comment type="cofactor">
    <cofactor evidence="8">
        <name>Zn(2+)</name>
        <dbReference type="ChEBI" id="CHEBI:29105"/>
    </cofactor>
    <text evidence="8">Binds 1 zinc ion per subunit.</text>
</comment>
<gene>
    <name evidence="9" type="ORF">CMV24_23160</name>
</gene>
<dbReference type="Proteomes" id="UP000218102">
    <property type="component" value="Unassembled WGS sequence"/>
</dbReference>
<evidence type="ECO:0000256" key="6">
    <source>
        <dbReference type="ARBA" id="ARBA00022833"/>
    </source>
</evidence>
<reference evidence="9 10" key="1">
    <citation type="submission" date="2017-09" db="EMBL/GenBank/DDBJ databases">
        <authorList>
            <person name="Ehlers B."/>
            <person name="Leendertz F.H."/>
        </authorList>
    </citation>
    <scope>NUCLEOTIDE SEQUENCE [LARGE SCALE GENOMIC DNA]</scope>
    <source>
        <strain evidence="9 10">DJ-1</strain>
    </source>
</reference>
<dbReference type="STRING" id="1215115.GCA_000688275_01349"/>
<evidence type="ECO:0000256" key="8">
    <source>
        <dbReference type="HAMAP-Rule" id="MF_00997"/>
    </source>
</evidence>
<evidence type="ECO:0000256" key="3">
    <source>
        <dbReference type="ARBA" id="ARBA00022729"/>
    </source>
</evidence>
<dbReference type="HAMAP" id="MF_00997">
    <property type="entry name" value="Protease_BepA"/>
    <property type="match status" value="1"/>
</dbReference>
<keyword evidence="7 8" id="KW-0482">Metalloprotease</keyword>
<name>A0A0B5KCZ2_PSEDL</name>
<dbReference type="GO" id="GO:0051603">
    <property type="term" value="P:proteolysis involved in protein catabolic process"/>
    <property type="evidence" value="ECO:0007669"/>
    <property type="project" value="TreeGrafter"/>
</dbReference>
<dbReference type="GO" id="GO:0008270">
    <property type="term" value="F:zinc ion binding"/>
    <property type="evidence" value="ECO:0007669"/>
    <property type="project" value="UniProtKB-UniRule"/>
</dbReference>
<dbReference type="InterPro" id="IPR001915">
    <property type="entry name" value="Peptidase_M48"/>
</dbReference>
<feature type="binding site" evidence="8">
    <location>
        <position position="193"/>
    </location>
    <ligand>
        <name>Zn(2+)</name>
        <dbReference type="ChEBI" id="CHEBI:29105"/>
        <note>catalytic</note>
    </ligand>
</feature>
<dbReference type="GO" id="GO:0016020">
    <property type="term" value="C:membrane"/>
    <property type="evidence" value="ECO:0007669"/>
    <property type="project" value="InterPro"/>
</dbReference>
<dbReference type="EC" id="3.4.-.-" evidence="8"/>
<evidence type="ECO:0000256" key="5">
    <source>
        <dbReference type="ARBA" id="ARBA00022801"/>
    </source>
</evidence>
<dbReference type="CDD" id="cd07324">
    <property type="entry name" value="M48C_Oma1-like"/>
    <property type="match status" value="1"/>
</dbReference>
<dbReference type="InterPro" id="IPR051156">
    <property type="entry name" value="Mito/Outer_Membr_Metalloprot"/>
</dbReference>
<feature type="active site" description="Proton donor" evidence="8">
    <location>
        <position position="197"/>
    </location>
</feature>
<dbReference type="EMBL" id="NTME01000032">
    <property type="protein sequence ID" value="PBJ93230.1"/>
    <property type="molecule type" value="Genomic_DNA"/>
</dbReference>
<keyword evidence="6 8" id="KW-0862">Zinc</keyword>